<dbReference type="GO" id="GO:0003824">
    <property type="term" value="F:catalytic activity"/>
    <property type="evidence" value="ECO:0007669"/>
    <property type="project" value="InterPro"/>
</dbReference>
<accession>A0A8C0XED1</accession>
<organism evidence="5">
    <name type="scientific">Castor canadensis</name>
    <name type="common">American beaver</name>
    <dbReference type="NCBI Taxonomy" id="51338"/>
    <lineage>
        <taxon>Eukaryota</taxon>
        <taxon>Metazoa</taxon>
        <taxon>Chordata</taxon>
        <taxon>Craniata</taxon>
        <taxon>Vertebrata</taxon>
        <taxon>Euteleostomi</taxon>
        <taxon>Mammalia</taxon>
        <taxon>Eutheria</taxon>
        <taxon>Euarchontoglires</taxon>
        <taxon>Glires</taxon>
        <taxon>Rodentia</taxon>
        <taxon>Castorimorpha</taxon>
        <taxon>Castoridae</taxon>
        <taxon>Castor</taxon>
    </lineage>
</organism>
<keyword evidence="3" id="KW-0812">Transmembrane</keyword>
<protein>
    <recommendedName>
        <fullName evidence="4">HIT domain-containing protein</fullName>
    </recommendedName>
</protein>
<feature type="transmembrane region" description="Helical" evidence="3">
    <location>
        <begin position="75"/>
        <end position="94"/>
    </location>
</feature>
<comment type="similarity">
    <text evidence="2">Belongs to the HINT family.</text>
</comment>
<evidence type="ECO:0000256" key="1">
    <source>
        <dbReference type="ARBA" id="ARBA00024472"/>
    </source>
</evidence>
<dbReference type="InterPro" id="IPR011146">
    <property type="entry name" value="HIT-like"/>
</dbReference>
<comment type="catalytic activity">
    <reaction evidence="1">
        <text>adenosine 5'-phosphoramidate + H2O = NH4(+) + AMP</text>
        <dbReference type="Rhea" id="RHEA:67916"/>
        <dbReference type="ChEBI" id="CHEBI:15377"/>
        <dbReference type="ChEBI" id="CHEBI:28938"/>
        <dbReference type="ChEBI" id="CHEBI:57890"/>
        <dbReference type="ChEBI" id="CHEBI:456215"/>
    </reaction>
</comment>
<keyword evidence="3" id="KW-0472">Membrane</keyword>
<name>A0A8C0XED1_CASCN</name>
<proteinExistence type="inferred from homology"/>
<reference evidence="5" key="1">
    <citation type="submission" date="2023-09" db="UniProtKB">
        <authorList>
            <consortium name="Ensembl"/>
        </authorList>
    </citation>
    <scope>IDENTIFICATION</scope>
</reference>
<dbReference type="Gene3D" id="3.30.428.10">
    <property type="entry name" value="HIT-like"/>
    <property type="match status" value="1"/>
</dbReference>
<evidence type="ECO:0000259" key="4">
    <source>
        <dbReference type="Pfam" id="PF01230"/>
    </source>
</evidence>
<dbReference type="AlphaFoldDB" id="A0A8C0XED1"/>
<dbReference type="InterPro" id="IPR001310">
    <property type="entry name" value="Histidine_triad_HIT"/>
</dbReference>
<evidence type="ECO:0000256" key="3">
    <source>
        <dbReference type="SAM" id="Phobius"/>
    </source>
</evidence>
<evidence type="ECO:0000313" key="5">
    <source>
        <dbReference type="Ensembl" id="ENSCCNP00000024533.1"/>
    </source>
</evidence>
<dbReference type="Ensembl" id="ENSCCNT00000031272.1">
    <property type="protein sequence ID" value="ENSCCNP00000024533.1"/>
    <property type="gene ID" value="ENSCCNG00000024010.1"/>
</dbReference>
<evidence type="ECO:0000256" key="2">
    <source>
        <dbReference type="ARBA" id="ARBA00025764"/>
    </source>
</evidence>
<dbReference type="SUPFAM" id="SSF54197">
    <property type="entry name" value="HIT-like"/>
    <property type="match status" value="1"/>
</dbReference>
<sequence length="105" mass="11768">PADEGLCGQASWLNGDIVFGNIIYQDVPVMIFIFNLDDHCLAFHDISPQATIHFLVIAKKYMSWISVGDDESNLVTTYLSTFIMLIYFLLALVFPSSDLAFPPPH</sequence>
<keyword evidence="3" id="KW-1133">Transmembrane helix</keyword>
<dbReference type="InterPro" id="IPR036265">
    <property type="entry name" value="HIT-like_sf"/>
</dbReference>
<feature type="domain" description="HIT" evidence="4">
    <location>
        <begin position="34"/>
        <end position="63"/>
    </location>
</feature>
<dbReference type="Pfam" id="PF01230">
    <property type="entry name" value="HIT"/>
    <property type="match status" value="1"/>
</dbReference>
<dbReference type="PANTHER" id="PTHR23089">
    <property type="entry name" value="HISTIDINE TRIAD HIT PROTEIN"/>
    <property type="match status" value="1"/>
</dbReference>